<dbReference type="NCBIfam" id="TIGR00072">
    <property type="entry name" value="hydrog_prot"/>
    <property type="match status" value="1"/>
</dbReference>
<dbReference type="Gene3D" id="3.40.50.1450">
    <property type="entry name" value="HybD-like"/>
    <property type="match status" value="1"/>
</dbReference>
<evidence type="ECO:0000256" key="3">
    <source>
        <dbReference type="ARBA" id="ARBA00022750"/>
    </source>
</evidence>
<keyword evidence="3" id="KW-0064">Aspartyl protease</keyword>
<keyword evidence="4" id="KW-0378">Hydrolase</keyword>
<accession>A0ABN1UMX7</accession>
<dbReference type="GO" id="GO:0006508">
    <property type="term" value="P:proteolysis"/>
    <property type="evidence" value="ECO:0007669"/>
    <property type="project" value="UniProtKB-KW"/>
</dbReference>
<evidence type="ECO:0000313" key="5">
    <source>
        <dbReference type="EMBL" id="GAA1156416.1"/>
    </source>
</evidence>
<dbReference type="EMBL" id="BAAAKV010000006">
    <property type="protein sequence ID" value="GAA1156416.1"/>
    <property type="molecule type" value="Genomic_DNA"/>
</dbReference>
<protein>
    <submittedName>
        <fullName evidence="5">Hydrogenase maturation protease</fullName>
    </submittedName>
</protein>
<dbReference type="CDD" id="cd00518">
    <property type="entry name" value="H2MP"/>
    <property type="match status" value="1"/>
</dbReference>
<sequence>MIAHPVTVVGVGNEFRRDDGAGPSVVARLRERVADGALPVGIRLVCCDGEPGRLIELWTDVALAVVVDAARALPGHPGRIHRLESCANTVRQGGAASSHGLGVGAAVELARALDRMPGRLIVYAVEGADGSPGTGLTPVVAASVGPLAERIEEEIIQYIARTQGES</sequence>
<dbReference type="Pfam" id="PF01750">
    <property type="entry name" value="HycI"/>
    <property type="match status" value="1"/>
</dbReference>
<proteinExistence type="inferred from homology"/>
<dbReference type="InterPro" id="IPR023430">
    <property type="entry name" value="Pept_HybD-like_dom_sf"/>
</dbReference>
<dbReference type="GO" id="GO:0008233">
    <property type="term" value="F:peptidase activity"/>
    <property type="evidence" value="ECO:0007669"/>
    <property type="project" value="UniProtKB-KW"/>
</dbReference>
<organism evidence="5 6">
    <name type="scientific">Streptomyces hebeiensis</name>
    <dbReference type="NCBI Taxonomy" id="229486"/>
    <lineage>
        <taxon>Bacteria</taxon>
        <taxon>Bacillati</taxon>
        <taxon>Actinomycetota</taxon>
        <taxon>Actinomycetes</taxon>
        <taxon>Kitasatosporales</taxon>
        <taxon>Streptomycetaceae</taxon>
        <taxon>Streptomyces</taxon>
    </lineage>
</organism>
<evidence type="ECO:0000256" key="4">
    <source>
        <dbReference type="ARBA" id="ARBA00022801"/>
    </source>
</evidence>
<dbReference type="Proteomes" id="UP001501371">
    <property type="component" value="Unassembled WGS sequence"/>
</dbReference>
<dbReference type="PANTHER" id="PTHR30302:SF1">
    <property type="entry name" value="HYDROGENASE 2 MATURATION PROTEASE"/>
    <property type="match status" value="1"/>
</dbReference>
<comment type="caution">
    <text evidence="5">The sequence shown here is derived from an EMBL/GenBank/DDBJ whole genome shotgun (WGS) entry which is preliminary data.</text>
</comment>
<gene>
    <name evidence="5" type="ORF">GCM10009654_10320</name>
</gene>
<evidence type="ECO:0000256" key="2">
    <source>
        <dbReference type="ARBA" id="ARBA00022670"/>
    </source>
</evidence>
<dbReference type="SUPFAM" id="SSF53163">
    <property type="entry name" value="HybD-like"/>
    <property type="match status" value="1"/>
</dbReference>
<evidence type="ECO:0000313" key="6">
    <source>
        <dbReference type="Proteomes" id="UP001501371"/>
    </source>
</evidence>
<comment type="similarity">
    <text evidence="1">Belongs to the peptidase A31 family.</text>
</comment>
<reference evidence="5 6" key="1">
    <citation type="journal article" date="2019" name="Int. J. Syst. Evol. Microbiol.">
        <title>The Global Catalogue of Microorganisms (GCM) 10K type strain sequencing project: providing services to taxonomists for standard genome sequencing and annotation.</title>
        <authorList>
            <consortium name="The Broad Institute Genomics Platform"/>
            <consortium name="The Broad Institute Genome Sequencing Center for Infectious Disease"/>
            <person name="Wu L."/>
            <person name="Ma J."/>
        </authorList>
    </citation>
    <scope>NUCLEOTIDE SEQUENCE [LARGE SCALE GENOMIC DNA]</scope>
    <source>
        <strain evidence="5 6">JCM 12696</strain>
    </source>
</reference>
<keyword evidence="2 5" id="KW-0645">Protease</keyword>
<dbReference type="PANTHER" id="PTHR30302">
    <property type="entry name" value="HYDROGENASE 1 MATURATION PROTEASE"/>
    <property type="match status" value="1"/>
</dbReference>
<evidence type="ECO:0000256" key="1">
    <source>
        <dbReference type="ARBA" id="ARBA00006814"/>
    </source>
</evidence>
<keyword evidence="6" id="KW-1185">Reference proteome</keyword>
<name>A0ABN1UMX7_9ACTN</name>
<dbReference type="InterPro" id="IPR000671">
    <property type="entry name" value="Peptidase_A31"/>
</dbReference>